<comment type="subunit">
    <text evidence="9">Component of the Sec protein translocase complex. Heterotrimer consisting of SecY, SecE and SecG subunits. The heterotrimers can form oligomers, although 1 heterotrimer is thought to be able to translocate proteins. Interacts with the ribosome. Interacts with SecDF, and other proteins may be involved. Interacts with SecA.</text>
</comment>
<comment type="function">
    <text evidence="9">Essential subunit of the Sec protein translocation channel SecYEG. Clamps together the 2 halves of SecY. May contact the channel plug during translocation.</text>
</comment>
<evidence type="ECO:0000313" key="10">
    <source>
        <dbReference type="EMBL" id="MFD2729733.1"/>
    </source>
</evidence>
<evidence type="ECO:0000256" key="9">
    <source>
        <dbReference type="HAMAP-Rule" id="MF_00422"/>
    </source>
</evidence>
<dbReference type="EMBL" id="JBHUMO010000058">
    <property type="protein sequence ID" value="MFD2729733.1"/>
    <property type="molecule type" value="Genomic_DNA"/>
</dbReference>
<proteinExistence type="inferred from homology"/>
<evidence type="ECO:0000256" key="2">
    <source>
        <dbReference type="ARBA" id="ARBA00022448"/>
    </source>
</evidence>
<sequence>MKFIRSVKEEMKKVTWPSGKQLRKDTLVVIETSLIFAVLFFLMDTGIQKLFAWILK</sequence>
<keyword evidence="11" id="KW-1185">Reference proteome</keyword>
<dbReference type="InterPro" id="IPR005807">
    <property type="entry name" value="SecE_bac"/>
</dbReference>
<keyword evidence="7 9" id="KW-0811">Translocation</keyword>
<evidence type="ECO:0000256" key="1">
    <source>
        <dbReference type="ARBA" id="ARBA00004370"/>
    </source>
</evidence>
<evidence type="ECO:0000256" key="5">
    <source>
        <dbReference type="ARBA" id="ARBA00022927"/>
    </source>
</evidence>
<evidence type="ECO:0000256" key="6">
    <source>
        <dbReference type="ARBA" id="ARBA00022989"/>
    </source>
</evidence>
<dbReference type="NCBIfam" id="TIGR00964">
    <property type="entry name" value="secE_bact"/>
    <property type="match status" value="1"/>
</dbReference>
<keyword evidence="3 9" id="KW-1003">Cell membrane</keyword>
<evidence type="ECO:0000256" key="8">
    <source>
        <dbReference type="ARBA" id="ARBA00023136"/>
    </source>
</evidence>
<comment type="similarity">
    <text evidence="9">Belongs to the SecE/SEC61-gamma family.</text>
</comment>
<dbReference type="HAMAP" id="MF_00422">
    <property type="entry name" value="SecE"/>
    <property type="match status" value="1"/>
</dbReference>
<dbReference type="PANTHER" id="PTHR33910">
    <property type="entry name" value="PROTEIN TRANSLOCASE SUBUNIT SECE"/>
    <property type="match status" value="1"/>
</dbReference>
<reference evidence="11" key="1">
    <citation type="journal article" date="2019" name="Int. J. Syst. Evol. Microbiol.">
        <title>The Global Catalogue of Microorganisms (GCM) 10K type strain sequencing project: providing services to taxonomists for standard genome sequencing and annotation.</title>
        <authorList>
            <consortium name="The Broad Institute Genomics Platform"/>
            <consortium name="The Broad Institute Genome Sequencing Center for Infectious Disease"/>
            <person name="Wu L."/>
            <person name="Ma J."/>
        </authorList>
    </citation>
    <scope>NUCLEOTIDE SEQUENCE [LARGE SCALE GENOMIC DNA]</scope>
    <source>
        <strain evidence="11">TISTR 932</strain>
    </source>
</reference>
<comment type="subcellular location">
    <subcellularLocation>
        <location evidence="1">Membrane</location>
    </subcellularLocation>
</comment>
<dbReference type="RefSeq" id="WP_379982357.1">
    <property type="nucleotide sequence ID" value="NZ_JBHUMO010000058.1"/>
</dbReference>
<keyword evidence="5 9" id="KW-0653">Protein transport</keyword>
<evidence type="ECO:0000256" key="3">
    <source>
        <dbReference type="ARBA" id="ARBA00022475"/>
    </source>
</evidence>
<organism evidence="10 11">
    <name type="scientific">Enterococcus camelliae</name>
    <dbReference type="NCBI Taxonomy" id="453959"/>
    <lineage>
        <taxon>Bacteria</taxon>
        <taxon>Bacillati</taxon>
        <taxon>Bacillota</taxon>
        <taxon>Bacilli</taxon>
        <taxon>Lactobacillales</taxon>
        <taxon>Enterococcaceae</taxon>
        <taxon>Enterococcus</taxon>
    </lineage>
</organism>
<evidence type="ECO:0000313" key="11">
    <source>
        <dbReference type="Proteomes" id="UP001597427"/>
    </source>
</evidence>
<evidence type="ECO:0000256" key="4">
    <source>
        <dbReference type="ARBA" id="ARBA00022692"/>
    </source>
</evidence>
<protein>
    <recommendedName>
        <fullName evidence="9">Protein translocase subunit SecE</fullName>
    </recommendedName>
</protein>
<gene>
    <name evidence="9 10" type="primary">secE</name>
    <name evidence="10" type="ORF">ACFSR0_09930</name>
</gene>
<dbReference type="InterPro" id="IPR038379">
    <property type="entry name" value="SecE_sf"/>
</dbReference>
<dbReference type="Gene3D" id="1.20.5.1030">
    <property type="entry name" value="Preprotein translocase secy subunit"/>
    <property type="match status" value="1"/>
</dbReference>
<keyword evidence="6 9" id="KW-1133">Transmembrane helix</keyword>
<dbReference type="PANTHER" id="PTHR33910:SF1">
    <property type="entry name" value="PROTEIN TRANSLOCASE SUBUNIT SECE"/>
    <property type="match status" value="1"/>
</dbReference>
<dbReference type="Proteomes" id="UP001597427">
    <property type="component" value="Unassembled WGS sequence"/>
</dbReference>
<keyword evidence="8 9" id="KW-0472">Membrane</keyword>
<dbReference type="InterPro" id="IPR001901">
    <property type="entry name" value="Translocase_SecE/Sec61-g"/>
</dbReference>
<keyword evidence="2 9" id="KW-0813">Transport</keyword>
<name>A0ABW5TKQ3_9ENTE</name>
<keyword evidence="4 9" id="KW-0812">Transmembrane</keyword>
<evidence type="ECO:0000256" key="7">
    <source>
        <dbReference type="ARBA" id="ARBA00023010"/>
    </source>
</evidence>
<accession>A0ABW5TKQ3</accession>
<comment type="caution">
    <text evidence="10">The sequence shown here is derived from an EMBL/GenBank/DDBJ whole genome shotgun (WGS) entry which is preliminary data.</text>
</comment>
<dbReference type="Pfam" id="PF00584">
    <property type="entry name" value="SecE"/>
    <property type="match status" value="1"/>
</dbReference>